<dbReference type="GO" id="GO:0005509">
    <property type="term" value="F:calcium ion binding"/>
    <property type="evidence" value="ECO:0007669"/>
    <property type="project" value="InterPro"/>
</dbReference>
<dbReference type="SMART" id="SM00175">
    <property type="entry name" value="RAB"/>
    <property type="match status" value="1"/>
</dbReference>
<feature type="domain" description="Miro" evidence="16">
    <location>
        <begin position="10"/>
        <end position="176"/>
    </location>
</feature>
<keyword evidence="12 14" id="KW-0342">GTP-binding</keyword>
<dbReference type="InterPro" id="IPR003578">
    <property type="entry name" value="Small_GTPase_Rho"/>
</dbReference>
<dbReference type="PANTHER" id="PTHR24072">
    <property type="entry name" value="RHO FAMILY GTPASE"/>
    <property type="match status" value="1"/>
</dbReference>
<keyword evidence="5" id="KW-0677">Repeat</keyword>
<dbReference type="EC" id="3.6.5.-" evidence="14"/>
<accession>A0A0G4J6U1</accession>
<dbReference type="Pfam" id="PF00071">
    <property type="entry name" value="Ras"/>
    <property type="match status" value="1"/>
</dbReference>
<dbReference type="GO" id="GO:0003924">
    <property type="term" value="F:GTPase activity"/>
    <property type="evidence" value="ECO:0007669"/>
    <property type="project" value="InterPro"/>
</dbReference>
<keyword evidence="6 14" id="KW-0547">Nucleotide-binding</keyword>
<dbReference type="InterPro" id="IPR001806">
    <property type="entry name" value="Small_GTPase"/>
</dbReference>
<dbReference type="AlphaFoldDB" id="A0A0G4J6U1"/>
<dbReference type="PRINTS" id="PR00449">
    <property type="entry name" value="RASTRNSFRMNG"/>
</dbReference>
<evidence type="ECO:0000259" key="15">
    <source>
        <dbReference type="PROSITE" id="PS50222"/>
    </source>
</evidence>
<keyword evidence="3" id="KW-0812">Transmembrane</keyword>
<evidence type="ECO:0000259" key="16">
    <source>
        <dbReference type="PROSITE" id="PS51423"/>
    </source>
</evidence>
<reference evidence="17 19" key="1">
    <citation type="submission" date="2015-02" db="EMBL/GenBank/DDBJ databases">
        <authorList>
            <person name="Chooi Y.-H."/>
        </authorList>
    </citation>
    <scope>NUCLEOTIDE SEQUENCE [LARGE SCALE GENOMIC DNA]</scope>
    <source>
        <strain evidence="17">E3</strain>
    </source>
</reference>
<dbReference type="InterPro" id="IPR020860">
    <property type="entry name" value="MIRO_dom"/>
</dbReference>
<dbReference type="Gene3D" id="3.40.50.300">
    <property type="entry name" value="P-loop containing nucleotide triphosphate hydrolases"/>
    <property type="match status" value="2"/>
</dbReference>
<evidence type="ECO:0000256" key="4">
    <source>
        <dbReference type="ARBA" id="ARBA00022723"/>
    </source>
</evidence>
<organism evidence="17 19">
    <name type="scientific">Plasmodiophora brassicae</name>
    <name type="common">Clubroot disease agent</name>
    <dbReference type="NCBI Taxonomy" id="37360"/>
    <lineage>
        <taxon>Eukaryota</taxon>
        <taxon>Sar</taxon>
        <taxon>Rhizaria</taxon>
        <taxon>Endomyxa</taxon>
        <taxon>Phytomyxea</taxon>
        <taxon>Plasmodiophorida</taxon>
        <taxon>Plasmodiophoridae</taxon>
        <taxon>Plasmodiophora</taxon>
    </lineage>
</organism>
<dbReference type="Proteomes" id="UP000039324">
    <property type="component" value="Unassembled WGS sequence"/>
</dbReference>
<keyword evidence="11 14" id="KW-0496">Mitochondrion</keyword>
<evidence type="ECO:0000256" key="6">
    <source>
        <dbReference type="ARBA" id="ARBA00022741"/>
    </source>
</evidence>
<evidence type="ECO:0000256" key="13">
    <source>
        <dbReference type="ARBA" id="ARBA00023136"/>
    </source>
</evidence>
<dbReference type="InterPro" id="IPR013567">
    <property type="entry name" value="EF_hand_assoc_2"/>
</dbReference>
<geneLocation type="mitochondrion" evidence="18"/>
<gene>
    <name evidence="17" type="ORF">PBRA_003073</name>
    <name evidence="18" type="ORF">PLBR_LOCUS2767</name>
</gene>
<dbReference type="EMBL" id="OVEO01000004">
    <property type="protein sequence ID" value="SPQ95552.1"/>
    <property type="molecule type" value="Genomic_DNA"/>
</dbReference>
<dbReference type="GO" id="GO:0007005">
    <property type="term" value="P:mitochondrion organization"/>
    <property type="evidence" value="ECO:0007669"/>
    <property type="project" value="InterPro"/>
</dbReference>
<evidence type="ECO:0000313" key="20">
    <source>
        <dbReference type="Proteomes" id="UP000290189"/>
    </source>
</evidence>
<dbReference type="Proteomes" id="UP000290189">
    <property type="component" value="Unassembled WGS sequence"/>
</dbReference>
<dbReference type="SUPFAM" id="SSF52540">
    <property type="entry name" value="P-loop containing nucleoside triphosphate hydrolases"/>
    <property type="match status" value="2"/>
</dbReference>
<dbReference type="EMBL" id="CDSF01000144">
    <property type="protein sequence ID" value="CEP03313.1"/>
    <property type="molecule type" value="Genomic_DNA"/>
</dbReference>
<dbReference type="Pfam" id="PF08355">
    <property type="entry name" value="EF_assoc_1"/>
    <property type="match status" value="1"/>
</dbReference>
<dbReference type="GO" id="GO:0007264">
    <property type="term" value="P:small GTPase-mediated signal transduction"/>
    <property type="evidence" value="ECO:0007669"/>
    <property type="project" value="InterPro"/>
</dbReference>
<dbReference type="PROSITE" id="PS51423">
    <property type="entry name" value="MIRO"/>
    <property type="match status" value="1"/>
</dbReference>
<dbReference type="InterPro" id="IPR013566">
    <property type="entry name" value="EF_hand_assoc_1"/>
</dbReference>
<comment type="subcellular location">
    <subcellularLocation>
        <location evidence="1 14">Mitochondrion outer membrane</location>
        <topology evidence="1 14">Single-pass type IV membrane protein</topology>
    </subcellularLocation>
</comment>
<keyword evidence="8 14" id="KW-0378">Hydrolase</keyword>
<dbReference type="OrthoDB" id="10020961at2759"/>
<dbReference type="GO" id="GO:0005741">
    <property type="term" value="C:mitochondrial outer membrane"/>
    <property type="evidence" value="ECO:0007669"/>
    <property type="project" value="UniProtKB-SubCell"/>
</dbReference>
<evidence type="ECO:0000313" key="17">
    <source>
        <dbReference type="EMBL" id="CEP03313.1"/>
    </source>
</evidence>
<keyword evidence="13 14" id="KW-0472">Membrane</keyword>
<sequence length="658" mass="73478">MTKATVPATCTAVRTVVVGDAGCGKTSLCSTLVSEAFPTTVPRVLHPIIVPPDITPDKIRLTLVDTSSNPLDSDKTEREVKQCDVVVLVCAVDQADSLDRVTSFWLPRFAELAVDVPIVLAMNKIDLVDMHERSLFSKRFNPLVKDFKITICIECSAKVQIHVPEVFYSAQKAVTHPVQPLFDRATKSLTTPFIKALTRIFRHCDADMDGKLSSSELDSFQDQCFEVPLKQTDIAAIKRLLWQKDHSYVRDDGVTLDGFLYLQQVFIERGKTETPWRVLRHFGYDNALRIKSEYIDRLCGAHVQCTAEHHYELTDNGLRFLYNMFKQFDRDQDGVLSPAELEEIFFPYPGGPPFPEGYSDYVATDSTGSLTMFGWLSQFALLAFFDVRQALQTLTFIGYPAQSVSECAHLVKKGSASASLRNAIHCFVYGSTKCGKSAFLDRLLNKPVTSAHRHTRSLHTVCNMVDVPDIFEAGDESKFLIMTEVPADPAIVDDTAANEVPHCDLVLLMYDVSDPHSLAYAHNLIRNKLPYTVPHILLAFKSDKPAVEQIADDDETELSPAAICQTYDLVALASGAYRQDLNGLFRNLTEAALLPGGFLPSTPTQRRRRRIFLWAKRALVATVFTSAAVYVNVRFDLLGRVHKMATSLREPSKPGRTD</sequence>
<evidence type="ECO:0000256" key="5">
    <source>
        <dbReference type="ARBA" id="ARBA00022737"/>
    </source>
</evidence>
<dbReference type="Gene3D" id="1.10.238.10">
    <property type="entry name" value="EF-hand"/>
    <property type="match status" value="2"/>
</dbReference>
<dbReference type="SMART" id="SM00054">
    <property type="entry name" value="EFh"/>
    <property type="match status" value="2"/>
</dbReference>
<comment type="similarity">
    <text evidence="2 14">Belongs to the mitochondrial Rho GTPase family.</text>
</comment>
<dbReference type="SMART" id="SM00174">
    <property type="entry name" value="RHO"/>
    <property type="match status" value="1"/>
</dbReference>
<dbReference type="SUPFAM" id="SSF47473">
    <property type="entry name" value="EF-hand"/>
    <property type="match status" value="1"/>
</dbReference>
<evidence type="ECO:0000256" key="8">
    <source>
        <dbReference type="ARBA" id="ARBA00022801"/>
    </source>
</evidence>
<proteinExistence type="inferred from homology"/>
<evidence type="ECO:0000256" key="11">
    <source>
        <dbReference type="ARBA" id="ARBA00023128"/>
    </source>
</evidence>
<evidence type="ECO:0000313" key="19">
    <source>
        <dbReference type="Proteomes" id="UP000039324"/>
    </source>
</evidence>
<protein>
    <recommendedName>
        <fullName evidence="14">Mitochondrial Rho GTPase</fullName>
        <ecNumber evidence="14">3.6.5.-</ecNumber>
    </recommendedName>
</protein>
<dbReference type="SMART" id="SM00173">
    <property type="entry name" value="RAS"/>
    <property type="match status" value="1"/>
</dbReference>
<dbReference type="GO" id="GO:0005525">
    <property type="term" value="F:GTP binding"/>
    <property type="evidence" value="ECO:0007669"/>
    <property type="project" value="UniProtKB-KW"/>
</dbReference>
<evidence type="ECO:0000256" key="1">
    <source>
        <dbReference type="ARBA" id="ARBA00004200"/>
    </source>
</evidence>
<evidence type="ECO:0000256" key="7">
    <source>
        <dbReference type="ARBA" id="ARBA00022787"/>
    </source>
</evidence>
<evidence type="ECO:0000256" key="2">
    <source>
        <dbReference type="ARBA" id="ARBA00007981"/>
    </source>
</evidence>
<dbReference type="Pfam" id="PF08356">
    <property type="entry name" value="EF_assoc_2"/>
    <property type="match status" value="1"/>
</dbReference>
<evidence type="ECO:0000256" key="3">
    <source>
        <dbReference type="ARBA" id="ARBA00022692"/>
    </source>
</evidence>
<dbReference type="PROSITE" id="PS50222">
    <property type="entry name" value="EF_HAND_2"/>
    <property type="match status" value="1"/>
</dbReference>
<evidence type="ECO:0000256" key="9">
    <source>
        <dbReference type="ARBA" id="ARBA00022837"/>
    </source>
</evidence>
<dbReference type="InterPro" id="IPR011992">
    <property type="entry name" value="EF-hand-dom_pair"/>
</dbReference>
<dbReference type="InterPro" id="IPR002048">
    <property type="entry name" value="EF_hand_dom"/>
</dbReference>
<comment type="function">
    <text evidence="14">Mitochondrial GTPase involved in mitochondrial trafficking. Probably involved in control of anterograde transport of mitochondria and their subcellular distribution.</text>
</comment>
<evidence type="ECO:0000256" key="12">
    <source>
        <dbReference type="ARBA" id="ARBA00023134"/>
    </source>
</evidence>
<dbReference type="PROSITE" id="PS00018">
    <property type="entry name" value="EF_HAND_1"/>
    <property type="match status" value="2"/>
</dbReference>
<dbReference type="InterPro" id="IPR027417">
    <property type="entry name" value="P-loop_NTPase"/>
</dbReference>
<dbReference type="PIRSF" id="PIRSF037488">
    <property type="entry name" value="Mt_Rho_GTPase"/>
    <property type="match status" value="1"/>
</dbReference>
<name>A0A0G4J6U1_PLABS</name>
<keyword evidence="9 14" id="KW-0106">Calcium</keyword>
<keyword evidence="7 14" id="KW-1000">Mitochondrion outer membrane</keyword>
<dbReference type="InterPro" id="IPR018247">
    <property type="entry name" value="EF_Hand_1_Ca_BS"/>
</dbReference>
<dbReference type="InterPro" id="IPR021181">
    <property type="entry name" value="Miro"/>
</dbReference>
<keyword evidence="4" id="KW-0479">Metal-binding</keyword>
<dbReference type="Pfam" id="PF13202">
    <property type="entry name" value="EF-hand_5"/>
    <property type="match status" value="2"/>
</dbReference>
<keyword evidence="10" id="KW-1133">Transmembrane helix</keyword>
<dbReference type="FunFam" id="1.10.238.10:FF:000011">
    <property type="entry name" value="Mitochondrial Rho GTPase"/>
    <property type="match status" value="1"/>
</dbReference>
<dbReference type="OMA" id="HETTWGI"/>
<evidence type="ECO:0000256" key="10">
    <source>
        <dbReference type="ARBA" id="ARBA00022989"/>
    </source>
</evidence>
<evidence type="ECO:0000313" key="18">
    <source>
        <dbReference type="EMBL" id="SPQ95552.1"/>
    </source>
</evidence>
<keyword evidence="19" id="KW-1185">Reference proteome</keyword>
<feature type="domain" description="EF-hand" evidence="15">
    <location>
        <begin position="316"/>
        <end position="351"/>
    </location>
</feature>
<dbReference type="STRING" id="37360.A0A0G4J6U1"/>
<reference evidence="18 20" key="2">
    <citation type="submission" date="2018-03" db="EMBL/GenBank/DDBJ databases">
        <authorList>
            <person name="Fogelqvist J."/>
        </authorList>
    </citation>
    <scope>NUCLEOTIDE SEQUENCE [LARGE SCALE GENOMIC DNA]</scope>
</reference>
<evidence type="ECO:0000256" key="14">
    <source>
        <dbReference type="PIRNR" id="PIRNR037488"/>
    </source>
</evidence>